<keyword evidence="11" id="KW-0444">Lipid biosynthesis</keyword>
<dbReference type="EC" id="1.14.99.1" evidence="8"/>
<accession>A0A5F8GBM1</accession>
<dbReference type="GO" id="GO:0005789">
    <property type="term" value="C:endoplasmic reticulum membrane"/>
    <property type="evidence" value="ECO:0007669"/>
    <property type="project" value="UniProtKB-SubCell"/>
</dbReference>
<evidence type="ECO:0000256" key="26">
    <source>
        <dbReference type="ARBA" id="ARBA00023157"/>
    </source>
</evidence>
<evidence type="ECO:0000256" key="7">
    <source>
        <dbReference type="ARBA" id="ARBA00011738"/>
    </source>
</evidence>
<evidence type="ECO:0000256" key="18">
    <source>
        <dbReference type="ARBA" id="ARBA00022824"/>
    </source>
</evidence>
<comment type="catalytic activity">
    <reaction evidence="34">
        <text>(9Z,12Z)-octadecadienoate + AH2 + O2 = (13S)-hydroxy-(9Z,11E)-octadecadienoate + A + H2O</text>
        <dbReference type="Rhea" id="RHEA:75451"/>
        <dbReference type="ChEBI" id="CHEBI:13193"/>
        <dbReference type="ChEBI" id="CHEBI:15377"/>
        <dbReference type="ChEBI" id="CHEBI:15379"/>
        <dbReference type="ChEBI" id="CHEBI:17499"/>
        <dbReference type="ChEBI" id="CHEBI:30245"/>
        <dbReference type="ChEBI" id="CHEBI:90850"/>
    </reaction>
    <physiologicalReaction direction="left-to-right" evidence="34">
        <dbReference type="Rhea" id="RHEA:75452"/>
    </physiologicalReaction>
</comment>
<dbReference type="InterPro" id="IPR000742">
    <property type="entry name" value="EGF"/>
</dbReference>
<dbReference type="FunFam" id="2.10.25.10:FF:000235">
    <property type="entry name" value="Prostaglandin G/H synthase 2"/>
    <property type="match status" value="1"/>
</dbReference>
<evidence type="ECO:0000256" key="5">
    <source>
        <dbReference type="ARBA" id="ARBA00004702"/>
    </source>
</evidence>
<evidence type="ECO:0000256" key="23">
    <source>
        <dbReference type="ARBA" id="ARBA00023004"/>
    </source>
</evidence>
<keyword evidence="23" id="KW-0408">Iron</keyword>
<reference evidence="42" key="3">
    <citation type="submission" date="2025-09" db="UniProtKB">
        <authorList>
            <consortium name="Ensembl"/>
        </authorList>
    </citation>
    <scope>IDENTIFICATION</scope>
</reference>
<dbReference type="SUPFAM" id="SSF48113">
    <property type="entry name" value="Heme-dependent peroxidases"/>
    <property type="match status" value="1"/>
</dbReference>
<evidence type="ECO:0000256" key="37">
    <source>
        <dbReference type="ARBA" id="ARBA00048310"/>
    </source>
</evidence>
<keyword evidence="21" id="KW-0223">Dioxygenase</keyword>
<evidence type="ECO:0000256" key="10">
    <source>
        <dbReference type="ARBA" id="ARBA00022501"/>
    </source>
</evidence>
<sequence>MSLLIVLISLSENLNPCCYYPCQNKGICIHFELDQYHCDCTRTGYYGPNCTTPLLWTKISKHLYPSHSFVHFLLTHASWIWKLINATFLRDVLMRLIITSRTNLIPSPHIYNSYHNYMNWESYSNLSYYSRVLPPVPEDCPTPMGVKGKKQLPDPEVLVTNFLIRKKFVPDPQGTNLMFAFFAQHFTHQFFKTSLKLGSAFTSALGHGVDLSNVYGDNLKRQYQLRLFKDGKLKFQMVDGEMYPPSVAETQASMNYPPTVPKVYQMAVGNEQFGLLPGLMMYATLWLREHNRVCDILKSEHPTWKDEQLFQTARLILIGEWKLPPSPDSSR</sequence>
<evidence type="ECO:0000256" key="3">
    <source>
        <dbReference type="ARBA" id="ARBA00004524"/>
    </source>
</evidence>
<proteinExistence type="inferred from homology"/>
<dbReference type="GO" id="GO:0004666">
    <property type="term" value="F:prostaglandin-endoperoxide synthase activity"/>
    <property type="evidence" value="ECO:0000318"/>
    <property type="project" value="GO_Central"/>
</dbReference>
<keyword evidence="24" id="KW-0443">Lipid metabolism</keyword>
<evidence type="ECO:0000256" key="1">
    <source>
        <dbReference type="ARBA" id="ARBA00000144"/>
    </source>
</evidence>
<evidence type="ECO:0000256" key="12">
    <source>
        <dbReference type="ARBA" id="ARBA00022536"/>
    </source>
</evidence>
<dbReference type="GO" id="GO:0019371">
    <property type="term" value="P:cyclooxygenase pathway"/>
    <property type="evidence" value="ECO:0000318"/>
    <property type="project" value="GO_Central"/>
</dbReference>
<dbReference type="OMA" id="LTHASWI"/>
<comment type="cofactor">
    <cofactor evidence="2">
        <name>heme b</name>
        <dbReference type="ChEBI" id="CHEBI:60344"/>
    </cofactor>
</comment>
<keyword evidence="12 39" id="KW-0245">EGF-like domain</keyword>
<evidence type="ECO:0000256" key="16">
    <source>
        <dbReference type="ARBA" id="ARBA00022723"/>
    </source>
</evidence>
<evidence type="ECO:0000256" key="20">
    <source>
        <dbReference type="ARBA" id="ARBA00022848"/>
    </source>
</evidence>
<dbReference type="PROSITE" id="PS50292">
    <property type="entry name" value="PEROXIDASE_3"/>
    <property type="match status" value="1"/>
</dbReference>
<evidence type="ECO:0000256" key="32">
    <source>
        <dbReference type="ARBA" id="ARBA00035976"/>
    </source>
</evidence>
<dbReference type="Ensembl" id="ENSMODT00000084309.1">
    <property type="protein sequence ID" value="ENSMODP00000044892.1"/>
    <property type="gene ID" value="ENSMODG00000019692.4"/>
</dbReference>
<keyword evidence="20" id="KW-0492">Microsome</keyword>
<evidence type="ECO:0000256" key="15">
    <source>
        <dbReference type="ARBA" id="ARBA00022617"/>
    </source>
</evidence>
<feature type="binding site" evidence="38">
    <location>
        <position position="101"/>
    </location>
    <ligand>
        <name>substrate</name>
    </ligand>
</feature>
<evidence type="ECO:0000256" key="25">
    <source>
        <dbReference type="ARBA" id="ARBA00023136"/>
    </source>
</evidence>
<evidence type="ECO:0000256" key="17">
    <source>
        <dbReference type="ARBA" id="ARBA00022729"/>
    </source>
</evidence>
<evidence type="ECO:0000256" key="38">
    <source>
        <dbReference type="PIRSR" id="PIRSR619791-2"/>
    </source>
</evidence>
<evidence type="ECO:0000256" key="11">
    <source>
        <dbReference type="ARBA" id="ARBA00022516"/>
    </source>
</evidence>
<evidence type="ECO:0000256" key="29">
    <source>
        <dbReference type="ARBA" id="ARBA00031217"/>
    </source>
</evidence>
<comment type="catalytic activity">
    <reaction evidence="33">
        <text>(9Z,12Z)-octadecadienoate + AH2 + O2 = (9R)-hydroxy-(10E,12Z)-octadecadienoate + A + H2O</text>
        <dbReference type="Rhea" id="RHEA:75447"/>
        <dbReference type="ChEBI" id="CHEBI:13193"/>
        <dbReference type="ChEBI" id="CHEBI:15377"/>
        <dbReference type="ChEBI" id="CHEBI:15379"/>
        <dbReference type="ChEBI" id="CHEBI:17499"/>
        <dbReference type="ChEBI" id="CHEBI:30245"/>
        <dbReference type="ChEBI" id="CHEBI:77895"/>
    </reaction>
    <physiologicalReaction direction="left-to-right" evidence="33">
        <dbReference type="Rhea" id="RHEA:75448"/>
    </physiologicalReaction>
</comment>
<evidence type="ECO:0000256" key="19">
    <source>
        <dbReference type="ARBA" id="ARBA00022832"/>
    </source>
</evidence>
<evidence type="ECO:0000256" key="14">
    <source>
        <dbReference type="ARBA" id="ARBA00022585"/>
    </source>
</evidence>
<dbReference type="AlphaFoldDB" id="A0A5F8GBM1"/>
<evidence type="ECO:0000256" key="2">
    <source>
        <dbReference type="ARBA" id="ARBA00001970"/>
    </source>
</evidence>
<evidence type="ECO:0000256" key="22">
    <source>
        <dbReference type="ARBA" id="ARBA00023002"/>
    </source>
</evidence>
<comment type="catalytic activity">
    <reaction evidence="37">
        <text>prostaglandin G2 + AH2 = prostaglandin H2 + A + H2O</text>
        <dbReference type="Rhea" id="RHEA:42600"/>
        <dbReference type="ChEBI" id="CHEBI:13193"/>
        <dbReference type="ChEBI" id="CHEBI:15377"/>
        <dbReference type="ChEBI" id="CHEBI:17499"/>
        <dbReference type="ChEBI" id="CHEBI:57405"/>
        <dbReference type="ChEBI" id="CHEBI:82629"/>
    </reaction>
    <physiologicalReaction direction="left-to-right" evidence="37">
        <dbReference type="Rhea" id="RHEA:42601"/>
    </physiologicalReaction>
</comment>
<dbReference type="UniPathway" id="UPA00662"/>
<evidence type="ECO:0000256" key="21">
    <source>
        <dbReference type="ARBA" id="ARBA00022964"/>
    </source>
</evidence>
<evidence type="ECO:0000313" key="43">
    <source>
        <dbReference type="Proteomes" id="UP000002280"/>
    </source>
</evidence>
<dbReference type="GO" id="GO:0006979">
    <property type="term" value="P:response to oxidative stress"/>
    <property type="evidence" value="ECO:0007669"/>
    <property type="project" value="InterPro"/>
</dbReference>
<dbReference type="InterPro" id="IPR010255">
    <property type="entry name" value="Haem_peroxidase_sf"/>
</dbReference>
<keyword evidence="22" id="KW-0560">Oxidoreductase</keyword>
<keyword evidence="15" id="KW-0349">Heme</keyword>
<comment type="subunit">
    <text evidence="7">Homodimer.</text>
</comment>
<dbReference type="PROSITE" id="PS50026">
    <property type="entry name" value="EGF_3"/>
    <property type="match status" value="1"/>
</dbReference>
<evidence type="ECO:0000259" key="41">
    <source>
        <dbReference type="PROSITE" id="PS50026"/>
    </source>
</evidence>
<dbReference type="STRING" id="13616.ENSMODP00000044892"/>
<keyword evidence="28" id="KW-0325">Glycoprotein</keyword>
<dbReference type="GO" id="GO:0043005">
    <property type="term" value="C:neuron projection"/>
    <property type="evidence" value="ECO:0000318"/>
    <property type="project" value="GO_Central"/>
</dbReference>
<name>A0A5F8GBM1_MONDO</name>
<dbReference type="GO" id="GO:0020037">
    <property type="term" value="F:heme binding"/>
    <property type="evidence" value="ECO:0007669"/>
    <property type="project" value="InterPro"/>
</dbReference>
<keyword evidence="10" id="KW-0644">Prostaglandin metabolism</keyword>
<dbReference type="GO" id="GO:0004601">
    <property type="term" value="F:peroxidase activity"/>
    <property type="evidence" value="ECO:0007669"/>
    <property type="project" value="UniProtKB-KW"/>
</dbReference>
<dbReference type="GO" id="GO:0016702">
    <property type="term" value="F:oxidoreductase activity, acting on single donors with incorporation of molecular oxygen, incorporation of two atoms of oxygen"/>
    <property type="evidence" value="ECO:0000318"/>
    <property type="project" value="GO_Central"/>
</dbReference>
<comment type="pathway">
    <text evidence="5">Lipid metabolism; prostaglandin biosynthesis.</text>
</comment>
<keyword evidence="25" id="KW-0472">Membrane</keyword>
<keyword evidence="17 40" id="KW-0732">Signal</keyword>
<dbReference type="Pfam" id="PF03098">
    <property type="entry name" value="An_peroxidase"/>
    <property type="match status" value="1"/>
</dbReference>
<dbReference type="CDD" id="cd00054">
    <property type="entry name" value="EGF_CA"/>
    <property type="match status" value="1"/>
</dbReference>
<keyword evidence="14" id="KW-0643">Prostaglandin biosynthesis</keyword>
<comment type="subcellular location">
    <subcellularLocation>
        <location evidence="4">Endoplasmic reticulum membrane</location>
    </subcellularLocation>
    <subcellularLocation>
        <location evidence="3">Microsome membrane</location>
    </subcellularLocation>
</comment>
<evidence type="ECO:0000256" key="40">
    <source>
        <dbReference type="SAM" id="SignalP"/>
    </source>
</evidence>
<dbReference type="Bgee" id="ENSMODG00000019692">
    <property type="expression patterns" value="Expressed in spermatocyte"/>
</dbReference>
<comment type="catalytic activity">
    <reaction evidence="36">
        <text>(5Z,8Z,11Z,14Z)-eicosatetraenoate + AH2 + 2 O2 = prostaglandin H2 + A + H2O</text>
        <dbReference type="Rhea" id="RHEA:23728"/>
        <dbReference type="ChEBI" id="CHEBI:13193"/>
        <dbReference type="ChEBI" id="CHEBI:15377"/>
        <dbReference type="ChEBI" id="CHEBI:15379"/>
        <dbReference type="ChEBI" id="CHEBI:17499"/>
        <dbReference type="ChEBI" id="CHEBI:32395"/>
        <dbReference type="ChEBI" id="CHEBI:57405"/>
        <dbReference type="EC" id="1.14.99.1"/>
    </reaction>
    <physiologicalReaction direction="left-to-right" evidence="36">
        <dbReference type="Rhea" id="RHEA:23729"/>
    </physiologicalReaction>
</comment>
<evidence type="ECO:0000256" key="28">
    <source>
        <dbReference type="ARBA" id="ARBA00023180"/>
    </source>
</evidence>
<evidence type="ECO:0000256" key="24">
    <source>
        <dbReference type="ARBA" id="ARBA00023098"/>
    </source>
</evidence>
<evidence type="ECO:0000256" key="39">
    <source>
        <dbReference type="PROSITE-ProRule" id="PRU00076"/>
    </source>
</evidence>
<evidence type="ECO:0000256" key="36">
    <source>
        <dbReference type="ARBA" id="ARBA00047673"/>
    </source>
</evidence>
<evidence type="ECO:0000256" key="6">
    <source>
        <dbReference type="ARBA" id="ARBA00008928"/>
    </source>
</evidence>
<keyword evidence="27" id="KW-0275">Fatty acid biosynthesis</keyword>
<evidence type="ECO:0000256" key="8">
    <source>
        <dbReference type="ARBA" id="ARBA00012440"/>
    </source>
</evidence>
<dbReference type="InterPro" id="IPR019791">
    <property type="entry name" value="Haem_peroxidase_animal"/>
</dbReference>
<evidence type="ECO:0000256" key="9">
    <source>
        <dbReference type="ARBA" id="ARBA00020404"/>
    </source>
</evidence>
<reference evidence="42 43" key="1">
    <citation type="journal article" date="2007" name="Nature">
        <title>Genome of the marsupial Monodelphis domestica reveals innovation in non-coding sequences.</title>
        <authorList>
            <person name="Mikkelsen T.S."/>
            <person name="Wakefield M.J."/>
            <person name="Aken B."/>
            <person name="Amemiya C.T."/>
            <person name="Chang J.L."/>
            <person name="Duke S."/>
            <person name="Garber M."/>
            <person name="Gentles A.J."/>
            <person name="Goodstadt L."/>
            <person name="Heger A."/>
            <person name="Jurka J."/>
            <person name="Kamal M."/>
            <person name="Mauceli E."/>
            <person name="Searle S.M."/>
            <person name="Sharpe T."/>
            <person name="Baker M.L."/>
            <person name="Batzer M.A."/>
            <person name="Benos P.V."/>
            <person name="Belov K."/>
            <person name="Clamp M."/>
            <person name="Cook A."/>
            <person name="Cuff J."/>
            <person name="Das R."/>
            <person name="Davidow L."/>
            <person name="Deakin J.E."/>
            <person name="Fazzari M.J."/>
            <person name="Glass J.L."/>
            <person name="Grabherr M."/>
            <person name="Greally J.M."/>
            <person name="Gu W."/>
            <person name="Hore T.A."/>
            <person name="Huttley G.A."/>
            <person name="Kleber M."/>
            <person name="Jirtle R.L."/>
            <person name="Koina E."/>
            <person name="Lee J.T."/>
            <person name="Mahony S."/>
            <person name="Marra M.A."/>
            <person name="Miller R.D."/>
            <person name="Nicholls R.D."/>
            <person name="Oda M."/>
            <person name="Papenfuss A.T."/>
            <person name="Parra Z.E."/>
            <person name="Pollock D.D."/>
            <person name="Ray D.A."/>
            <person name="Schein J.E."/>
            <person name="Speed T.P."/>
            <person name="Thompson K."/>
            <person name="VandeBerg J.L."/>
            <person name="Wade C.M."/>
            <person name="Walker J.A."/>
            <person name="Waters P.D."/>
            <person name="Webber C."/>
            <person name="Weidman J.R."/>
            <person name="Xie X."/>
            <person name="Zody M.C."/>
            <person name="Baldwin J."/>
            <person name="Abdouelleil A."/>
            <person name="Abdulkadir J."/>
            <person name="Abebe A."/>
            <person name="Abera B."/>
            <person name="Abreu J."/>
            <person name="Acer S.C."/>
            <person name="Aftuck L."/>
            <person name="Alexander A."/>
            <person name="An P."/>
            <person name="Anderson E."/>
            <person name="Anderson S."/>
            <person name="Arachi H."/>
            <person name="Azer M."/>
            <person name="Bachantsang P."/>
            <person name="Barry A."/>
            <person name="Bayul T."/>
            <person name="Berlin A."/>
            <person name="Bessette D."/>
            <person name="Bloom T."/>
            <person name="Bloom T."/>
            <person name="Boguslavskiy L."/>
            <person name="Bonnet C."/>
            <person name="Boukhgalter B."/>
            <person name="Bourzgui I."/>
            <person name="Brown A."/>
            <person name="Cahill P."/>
            <person name="Channer S."/>
            <person name="Cheshatsang Y."/>
            <person name="Chuda L."/>
            <person name="Citroen M."/>
            <person name="Collymore A."/>
            <person name="Cooke P."/>
            <person name="Costello M."/>
            <person name="D'Aco K."/>
            <person name="Daza R."/>
            <person name="De Haan G."/>
            <person name="DeGray S."/>
            <person name="DeMaso C."/>
            <person name="Dhargay N."/>
            <person name="Dooley K."/>
            <person name="Dooley E."/>
            <person name="Doricent M."/>
            <person name="Dorje P."/>
            <person name="Dorjee K."/>
            <person name="Dupes A."/>
            <person name="Elong R."/>
            <person name="Falk J."/>
            <person name="Farina A."/>
            <person name="Faro S."/>
            <person name="Ferguson D."/>
            <person name="Fisher S."/>
            <person name="Foley C.D."/>
            <person name="Franke A."/>
            <person name="Friedrich D."/>
            <person name="Gadbois L."/>
            <person name="Gearin G."/>
            <person name="Gearin C.R."/>
            <person name="Giannoukos G."/>
            <person name="Goode T."/>
            <person name="Graham J."/>
            <person name="Grandbois E."/>
            <person name="Grewal S."/>
            <person name="Gyaltsen K."/>
            <person name="Hafez N."/>
            <person name="Hagos B."/>
            <person name="Hall J."/>
            <person name="Henson C."/>
            <person name="Hollinger A."/>
            <person name="Honan T."/>
            <person name="Huard M.D."/>
            <person name="Hughes L."/>
            <person name="Hurhula B."/>
            <person name="Husby M.E."/>
            <person name="Kamat A."/>
            <person name="Kanga B."/>
            <person name="Kashin S."/>
            <person name="Khazanovich D."/>
            <person name="Kisner P."/>
            <person name="Lance K."/>
            <person name="Lara M."/>
            <person name="Lee W."/>
            <person name="Lennon N."/>
            <person name="Letendre F."/>
            <person name="LeVine R."/>
            <person name="Lipovsky A."/>
            <person name="Liu X."/>
            <person name="Liu J."/>
            <person name="Liu S."/>
            <person name="Lokyitsang T."/>
            <person name="Lokyitsang Y."/>
            <person name="Lubonja R."/>
            <person name="Lui A."/>
            <person name="MacDonald P."/>
            <person name="Magnisalis V."/>
            <person name="Maru K."/>
            <person name="Matthews C."/>
            <person name="McCusker W."/>
            <person name="McDonough S."/>
            <person name="Mehta T."/>
            <person name="Meldrim J."/>
            <person name="Meneus L."/>
            <person name="Mihai O."/>
            <person name="Mihalev A."/>
            <person name="Mihova T."/>
            <person name="Mittelman R."/>
            <person name="Mlenga V."/>
            <person name="Montmayeur A."/>
            <person name="Mulrain L."/>
            <person name="Navidi A."/>
            <person name="Naylor J."/>
            <person name="Negash T."/>
            <person name="Nguyen T."/>
            <person name="Nguyen N."/>
            <person name="Nicol R."/>
            <person name="Norbu C."/>
            <person name="Norbu N."/>
            <person name="Novod N."/>
            <person name="O'Neill B."/>
            <person name="Osman S."/>
            <person name="Markiewicz E."/>
            <person name="Oyono O.L."/>
            <person name="Patti C."/>
            <person name="Phunkhang P."/>
            <person name="Pierre F."/>
            <person name="Priest M."/>
            <person name="Raghuraman S."/>
            <person name="Rege F."/>
            <person name="Reyes R."/>
            <person name="Rise C."/>
            <person name="Rogov P."/>
            <person name="Ross K."/>
            <person name="Ryan E."/>
            <person name="Settipalli S."/>
            <person name="Shea T."/>
            <person name="Sherpa N."/>
            <person name="Shi L."/>
            <person name="Shih D."/>
            <person name="Sparrow T."/>
            <person name="Spaulding J."/>
            <person name="Stalker J."/>
            <person name="Stange-Thomann N."/>
            <person name="Stavropoulos S."/>
            <person name="Stone C."/>
            <person name="Strader C."/>
            <person name="Tesfaye S."/>
            <person name="Thomson T."/>
            <person name="Thoulutsang Y."/>
            <person name="Thoulutsang D."/>
            <person name="Topham K."/>
            <person name="Topping I."/>
            <person name="Tsamla T."/>
            <person name="Vassiliev H."/>
            <person name="Vo A."/>
            <person name="Wangchuk T."/>
            <person name="Wangdi T."/>
            <person name="Weiand M."/>
            <person name="Wilkinson J."/>
            <person name="Wilson A."/>
            <person name="Yadav S."/>
            <person name="Young G."/>
            <person name="Yu Q."/>
            <person name="Zembek L."/>
            <person name="Zhong D."/>
            <person name="Zimmer A."/>
            <person name="Zwirko Z."/>
            <person name="Jaffe D.B."/>
            <person name="Alvarez P."/>
            <person name="Brockman W."/>
            <person name="Butler J."/>
            <person name="Chin C."/>
            <person name="Gnerre S."/>
            <person name="MacCallum I."/>
            <person name="Graves J.A."/>
            <person name="Ponting C.P."/>
            <person name="Breen M."/>
            <person name="Samollow P.B."/>
            <person name="Lander E.S."/>
            <person name="Lindblad-Toh K."/>
        </authorList>
    </citation>
    <scope>NUCLEOTIDE SEQUENCE [LARGE SCALE GENOMIC DNA]</scope>
</reference>
<evidence type="ECO:0000256" key="30">
    <source>
        <dbReference type="ARBA" id="ARBA00031794"/>
    </source>
</evidence>
<comment type="catalytic activity">
    <reaction evidence="35">
        <text>(9Z,12Z)-octadecadienoate + AH2 + O2 = (13R)-hydroxy-(9Z,11E)-octadecadienoate + A + H2O</text>
        <dbReference type="Rhea" id="RHEA:75455"/>
        <dbReference type="ChEBI" id="CHEBI:13193"/>
        <dbReference type="ChEBI" id="CHEBI:15377"/>
        <dbReference type="ChEBI" id="CHEBI:15379"/>
        <dbReference type="ChEBI" id="CHEBI:17499"/>
        <dbReference type="ChEBI" id="CHEBI:30245"/>
        <dbReference type="ChEBI" id="CHEBI:136655"/>
    </reaction>
    <physiologicalReaction direction="left-to-right" evidence="35">
        <dbReference type="Rhea" id="RHEA:75456"/>
    </physiologicalReaction>
</comment>
<evidence type="ECO:0000256" key="34">
    <source>
        <dbReference type="ARBA" id="ARBA00036358"/>
    </source>
</evidence>
<keyword evidence="13" id="KW-0575">Peroxidase</keyword>
<evidence type="ECO:0000256" key="33">
    <source>
        <dbReference type="ARBA" id="ARBA00036313"/>
    </source>
</evidence>
<feature type="chain" id="PRO_5023933386" description="Prostaglandin G/H synthase 1" evidence="40">
    <location>
        <begin position="20"/>
        <end position="331"/>
    </location>
</feature>
<evidence type="ECO:0000256" key="27">
    <source>
        <dbReference type="ARBA" id="ARBA00023160"/>
    </source>
</evidence>
<dbReference type="Gene3D" id="1.10.640.10">
    <property type="entry name" value="Haem peroxidase domain superfamily, animal type"/>
    <property type="match status" value="1"/>
</dbReference>
<dbReference type="SUPFAM" id="SSF57196">
    <property type="entry name" value="EGF/Laminin"/>
    <property type="match status" value="1"/>
</dbReference>
<evidence type="ECO:0000256" key="31">
    <source>
        <dbReference type="ARBA" id="ARBA00033143"/>
    </source>
</evidence>
<dbReference type="InParanoid" id="A0A5F8GBM1"/>
<dbReference type="InterPro" id="IPR050783">
    <property type="entry name" value="Oxylipin_biosynth_metab"/>
</dbReference>
<protein>
    <recommendedName>
        <fullName evidence="9">Prostaglandin G/H synthase 1</fullName>
        <ecNumber evidence="8">1.14.99.1</ecNumber>
    </recommendedName>
    <alternativeName>
        <fullName evidence="29">Cyclooxygenase-1</fullName>
    </alternativeName>
    <alternativeName>
        <fullName evidence="30">Prostaglandin H2 synthase 1</fullName>
    </alternativeName>
    <alternativeName>
        <fullName evidence="31">Prostaglandin-endoperoxide synthase 1</fullName>
    </alternativeName>
</protein>
<dbReference type="PANTHER" id="PTHR11903:SF6">
    <property type="entry name" value="PROSTAGLANDIN G_H SYNTHASE 1"/>
    <property type="match status" value="1"/>
</dbReference>
<keyword evidence="19" id="KW-0276">Fatty acid metabolism</keyword>
<keyword evidence="43" id="KW-1185">Reference proteome</keyword>
<keyword evidence="16" id="KW-0479">Metal-binding</keyword>
<dbReference type="InterPro" id="IPR037120">
    <property type="entry name" value="Haem_peroxidase_sf_animal"/>
</dbReference>
<organism evidence="42 43">
    <name type="scientific">Monodelphis domestica</name>
    <name type="common">Gray short-tailed opossum</name>
    <dbReference type="NCBI Taxonomy" id="13616"/>
    <lineage>
        <taxon>Eukaryota</taxon>
        <taxon>Metazoa</taxon>
        <taxon>Chordata</taxon>
        <taxon>Craniata</taxon>
        <taxon>Vertebrata</taxon>
        <taxon>Euteleostomi</taxon>
        <taxon>Mammalia</taxon>
        <taxon>Metatheria</taxon>
        <taxon>Didelphimorphia</taxon>
        <taxon>Didelphidae</taxon>
        <taxon>Monodelphis</taxon>
    </lineage>
</organism>
<dbReference type="PANTHER" id="PTHR11903">
    <property type="entry name" value="PROSTAGLANDIN G/H SYNTHASE"/>
    <property type="match status" value="1"/>
</dbReference>
<evidence type="ECO:0000256" key="4">
    <source>
        <dbReference type="ARBA" id="ARBA00004586"/>
    </source>
</evidence>
<comment type="catalytic activity">
    <reaction evidence="1">
        <text>(5Z,8Z,11Z,14Z)-eicosatetraenoate + 2 O2 = prostaglandin G2</text>
        <dbReference type="Rhea" id="RHEA:42596"/>
        <dbReference type="ChEBI" id="CHEBI:15379"/>
        <dbReference type="ChEBI" id="CHEBI:32395"/>
        <dbReference type="ChEBI" id="CHEBI:82629"/>
    </reaction>
    <physiologicalReaction direction="left-to-right" evidence="1">
        <dbReference type="Rhea" id="RHEA:42597"/>
    </physiologicalReaction>
</comment>
<reference evidence="42" key="2">
    <citation type="submission" date="2025-08" db="UniProtKB">
        <authorList>
            <consortium name="Ensembl"/>
        </authorList>
    </citation>
    <scope>IDENTIFICATION</scope>
</reference>
<keyword evidence="26" id="KW-1015">Disulfide bond</keyword>
<evidence type="ECO:0000256" key="13">
    <source>
        <dbReference type="ARBA" id="ARBA00022559"/>
    </source>
</evidence>
<comment type="caution">
    <text evidence="39">Lacks conserved residue(s) required for the propagation of feature annotation.</text>
</comment>
<evidence type="ECO:0000256" key="35">
    <source>
        <dbReference type="ARBA" id="ARBA00036409"/>
    </source>
</evidence>
<comment type="catalytic activity">
    <reaction evidence="32">
        <text>(9Z,12Z)-octadecadienoate + AH2 + O2 = (9S)-hydroxy-(10E,12Z)-octadecadienoate + A + H2O</text>
        <dbReference type="Rhea" id="RHEA:75459"/>
        <dbReference type="ChEBI" id="CHEBI:13193"/>
        <dbReference type="ChEBI" id="CHEBI:15377"/>
        <dbReference type="ChEBI" id="CHEBI:15379"/>
        <dbReference type="ChEBI" id="CHEBI:17499"/>
        <dbReference type="ChEBI" id="CHEBI:30245"/>
        <dbReference type="ChEBI" id="CHEBI:77852"/>
    </reaction>
    <physiologicalReaction direction="left-to-right" evidence="32">
        <dbReference type="Rhea" id="RHEA:75460"/>
    </physiologicalReaction>
</comment>
<comment type="similarity">
    <text evidence="6">Belongs to the prostaglandin G/H synthase family.</text>
</comment>
<dbReference type="Gene3D" id="2.10.25.10">
    <property type="entry name" value="Laminin"/>
    <property type="match status" value="1"/>
</dbReference>
<feature type="signal peptide" evidence="40">
    <location>
        <begin position="1"/>
        <end position="19"/>
    </location>
</feature>
<dbReference type="PRINTS" id="PR00457">
    <property type="entry name" value="ANPEROXIDASE"/>
</dbReference>
<keyword evidence="18" id="KW-0256">Endoplasmic reticulum</keyword>
<evidence type="ECO:0000313" key="42">
    <source>
        <dbReference type="Ensembl" id="ENSMODP00000044892.1"/>
    </source>
</evidence>
<dbReference type="GO" id="GO:0046872">
    <property type="term" value="F:metal ion binding"/>
    <property type="evidence" value="ECO:0007669"/>
    <property type="project" value="UniProtKB-KW"/>
</dbReference>
<dbReference type="GO" id="GO:0005737">
    <property type="term" value="C:cytoplasm"/>
    <property type="evidence" value="ECO:0000318"/>
    <property type="project" value="GO_Central"/>
</dbReference>
<dbReference type="Proteomes" id="UP000002280">
    <property type="component" value="Chromosome 1"/>
</dbReference>
<feature type="domain" description="EGF-like" evidence="41">
    <location>
        <begin position="13"/>
        <end position="51"/>
    </location>
</feature>
<dbReference type="GeneTree" id="ENSGT00390000010743"/>